<dbReference type="PANTHER" id="PTHR43441:SF11">
    <property type="entry name" value="RIBOSOMAL-PROTEIN-SERINE ACETYLTRANSFERASE"/>
    <property type="match status" value="1"/>
</dbReference>
<keyword evidence="2" id="KW-0808">Transferase</keyword>
<dbReference type="EMBL" id="QXDL01000110">
    <property type="protein sequence ID" value="RIH82747.1"/>
    <property type="molecule type" value="Genomic_DNA"/>
</dbReference>
<dbReference type="Pfam" id="PF13302">
    <property type="entry name" value="Acetyltransf_3"/>
    <property type="match status" value="1"/>
</dbReference>
<reference evidence="2 3" key="1">
    <citation type="submission" date="2018-08" db="EMBL/GenBank/DDBJ databases">
        <title>Meiothermus terrae DSM 26712 genome sequencing project.</title>
        <authorList>
            <person name="Da Costa M.S."/>
            <person name="Albuquerque L."/>
            <person name="Raposo P."/>
            <person name="Froufe H.J.C."/>
            <person name="Barroso C.S."/>
            <person name="Egas C."/>
        </authorList>
    </citation>
    <scope>NUCLEOTIDE SEQUENCE [LARGE SCALE GENOMIC DNA]</scope>
    <source>
        <strain evidence="2 3">DSM 26712</strain>
    </source>
</reference>
<dbReference type="PROSITE" id="PS51186">
    <property type="entry name" value="GNAT"/>
    <property type="match status" value="1"/>
</dbReference>
<dbReference type="AlphaFoldDB" id="A0A399EDN8"/>
<dbReference type="RefSeq" id="WP_119315558.1">
    <property type="nucleotide sequence ID" value="NZ_QXDL01000110.1"/>
</dbReference>
<dbReference type="SUPFAM" id="SSF55729">
    <property type="entry name" value="Acyl-CoA N-acyltransferases (Nat)"/>
    <property type="match status" value="1"/>
</dbReference>
<dbReference type="PANTHER" id="PTHR43441">
    <property type="entry name" value="RIBOSOMAL-PROTEIN-SERINE ACETYLTRANSFERASE"/>
    <property type="match status" value="1"/>
</dbReference>
<dbReference type="GO" id="GO:0005737">
    <property type="term" value="C:cytoplasm"/>
    <property type="evidence" value="ECO:0007669"/>
    <property type="project" value="TreeGrafter"/>
</dbReference>
<keyword evidence="3" id="KW-1185">Reference proteome</keyword>
<dbReference type="GO" id="GO:0008999">
    <property type="term" value="F:protein-N-terminal-alanine acetyltransferase activity"/>
    <property type="evidence" value="ECO:0007669"/>
    <property type="project" value="TreeGrafter"/>
</dbReference>
<dbReference type="OrthoDB" id="9811523at2"/>
<keyword evidence="2" id="KW-0012">Acyltransferase</keyword>
<dbReference type="Proteomes" id="UP000265715">
    <property type="component" value="Unassembled WGS sequence"/>
</dbReference>
<evidence type="ECO:0000313" key="2">
    <source>
        <dbReference type="EMBL" id="RIH82747.1"/>
    </source>
</evidence>
<proteinExistence type="predicted"/>
<dbReference type="InterPro" id="IPR000182">
    <property type="entry name" value="GNAT_dom"/>
</dbReference>
<evidence type="ECO:0000259" key="1">
    <source>
        <dbReference type="PROSITE" id="PS51186"/>
    </source>
</evidence>
<comment type="caution">
    <text evidence="2">The sequence shown here is derived from an EMBL/GenBank/DDBJ whole genome shotgun (WGS) entry which is preliminary data.</text>
</comment>
<name>A0A399EDN8_9DEIN</name>
<feature type="domain" description="N-acetyltransferase" evidence="1">
    <location>
        <begin position="8"/>
        <end position="164"/>
    </location>
</feature>
<protein>
    <submittedName>
        <fullName evidence="2">Putative ribosomal N-acetyltransferase YdaF</fullName>
        <ecNumber evidence="2">2.3.1.-</ecNumber>
    </submittedName>
</protein>
<organism evidence="2 3">
    <name type="scientific">Calidithermus terrae</name>
    <dbReference type="NCBI Taxonomy" id="1408545"/>
    <lineage>
        <taxon>Bacteria</taxon>
        <taxon>Thermotogati</taxon>
        <taxon>Deinococcota</taxon>
        <taxon>Deinococci</taxon>
        <taxon>Thermales</taxon>
        <taxon>Thermaceae</taxon>
        <taxon>Calidithermus</taxon>
    </lineage>
</organism>
<dbReference type="InterPro" id="IPR051908">
    <property type="entry name" value="Ribosomal_N-acetyltransferase"/>
</dbReference>
<dbReference type="EC" id="2.3.1.-" evidence="2"/>
<dbReference type="Gene3D" id="3.40.630.30">
    <property type="match status" value="1"/>
</dbReference>
<evidence type="ECO:0000313" key="3">
    <source>
        <dbReference type="Proteomes" id="UP000265715"/>
    </source>
</evidence>
<gene>
    <name evidence="2" type="primary">ydaF_1</name>
    <name evidence="2" type="ORF">Mterra_02540</name>
</gene>
<dbReference type="GO" id="GO:1990189">
    <property type="term" value="F:protein N-terminal-serine acetyltransferase activity"/>
    <property type="evidence" value="ECO:0007669"/>
    <property type="project" value="TreeGrafter"/>
</dbReference>
<accession>A0A399EDN8</accession>
<dbReference type="InterPro" id="IPR016181">
    <property type="entry name" value="Acyl_CoA_acyltransferase"/>
</dbReference>
<sequence>MELHGSGVLLRPFRWEDAPDLLPLCQDEELTRFLAWWPHQSLEDTYRMLEGYVGQEHQWAVEVEGRAAGWIALLVDWQNQIAEVATWLGRPYWGRGVNREAKRLVLDYGFGTLNLQRIESITHVENVKAQKGLEKLGFVREGVLRRYRWVKGWHWDMVMYSLMPEEWLRRPGG</sequence>